<dbReference type="EMBL" id="LILB01000001">
    <property type="protein sequence ID" value="KOO51526.1"/>
    <property type="molecule type" value="Genomic_DNA"/>
</dbReference>
<evidence type="ECO:0000259" key="1">
    <source>
        <dbReference type="Pfam" id="PF13349"/>
    </source>
</evidence>
<name>A0A0M0LKL4_9BACL</name>
<accession>A0A0M0LKL4</accession>
<proteinExistence type="predicted"/>
<organism evidence="2 3">
    <name type="scientific">Viridibacillus arvi</name>
    <dbReference type="NCBI Taxonomy" id="263475"/>
    <lineage>
        <taxon>Bacteria</taxon>
        <taxon>Bacillati</taxon>
        <taxon>Bacillota</taxon>
        <taxon>Bacilli</taxon>
        <taxon>Bacillales</taxon>
        <taxon>Caryophanaceae</taxon>
        <taxon>Viridibacillus</taxon>
    </lineage>
</organism>
<dbReference type="Pfam" id="PF13349">
    <property type="entry name" value="DUF4097"/>
    <property type="match status" value="1"/>
</dbReference>
<feature type="domain" description="DUF4097" evidence="1">
    <location>
        <begin position="7"/>
        <end position="84"/>
    </location>
</feature>
<evidence type="ECO:0000313" key="2">
    <source>
        <dbReference type="EMBL" id="KOO51526.1"/>
    </source>
</evidence>
<protein>
    <recommendedName>
        <fullName evidence="1">DUF4097 domain-containing protein</fullName>
    </recommendedName>
</protein>
<dbReference type="AlphaFoldDB" id="A0A0M0LKL4"/>
<sequence>MINEYHAIKASFQASSGDIQVEDGNVSEDLSIEATSGKIKANNNKANDILLKTSSGNIINENANAVKKLFIQATSGGIEVVNNQSIYLLGKLALLRLS</sequence>
<keyword evidence="3" id="KW-1185">Reference proteome</keyword>
<evidence type="ECO:0000313" key="3">
    <source>
        <dbReference type="Proteomes" id="UP000036867"/>
    </source>
</evidence>
<comment type="caution">
    <text evidence="2">The sequence shown here is derived from an EMBL/GenBank/DDBJ whole genome shotgun (WGS) entry which is preliminary data.</text>
</comment>
<gene>
    <name evidence="2" type="ORF">AMD00_03390</name>
</gene>
<dbReference type="InterPro" id="IPR025164">
    <property type="entry name" value="Toastrack_DUF4097"/>
</dbReference>
<dbReference type="Proteomes" id="UP000036867">
    <property type="component" value="Unassembled WGS sequence"/>
</dbReference>
<reference evidence="3" key="1">
    <citation type="submission" date="2015-08" db="EMBL/GenBank/DDBJ databases">
        <title>Fjat-10028 dsm 16317.</title>
        <authorList>
            <person name="Liu B."/>
            <person name="Wang J."/>
            <person name="Zhu Y."/>
            <person name="Liu G."/>
            <person name="Chen Q."/>
            <person name="Chen Z."/>
            <person name="Lan J."/>
            <person name="Che J."/>
            <person name="Ge C."/>
            <person name="Shi H."/>
            <person name="Pan Z."/>
            <person name="Liu X."/>
        </authorList>
    </citation>
    <scope>NUCLEOTIDE SEQUENCE [LARGE SCALE GENOMIC DNA]</scope>
    <source>
        <strain evidence="3">DSM 16317</strain>
    </source>
</reference>